<dbReference type="Proteomes" id="UP000289794">
    <property type="component" value="Chromosome"/>
</dbReference>
<organism evidence="2 3">
    <name type="scientific">Blautia producta</name>
    <dbReference type="NCBI Taxonomy" id="33035"/>
    <lineage>
        <taxon>Bacteria</taxon>
        <taxon>Bacillati</taxon>
        <taxon>Bacillota</taxon>
        <taxon>Clostridia</taxon>
        <taxon>Lachnospirales</taxon>
        <taxon>Lachnospiraceae</taxon>
        <taxon>Blautia</taxon>
    </lineage>
</organism>
<sequence length="305" mass="34566">MMTNLNVREQVIGLTKEWDQERFEDGRPRVPDKYLEILRGMTLEEVWLPLYIKGYRFQFEGSLNRLNPAAKMVGRAVTCTFVPARPDLCKAVKEYGEGRGWKGTCNQWVIDSLTQGDVVVADMYDKIYNGTFIGGNLTTAIKARTKNGGAVIWGGIRDVEQMRKIEDIQVCYRGVDPTPIRECVMTGFNGPTRIGKAVCMPGDVVFSTESGVLFIPPHMVETVINEANKAHAKDIFGFEMLKKKHYTTAQVDSTIWSTDMLAEMEKFLEEDERGEKYRSLDWNLEKLAADGDPDAETEILKRCLE</sequence>
<feature type="binding site" evidence="1">
    <location>
        <position position="157"/>
    </location>
    <ligand>
        <name>substrate</name>
    </ligand>
</feature>
<dbReference type="KEGG" id="bpro:PMF13cell1_05321"/>
<gene>
    <name evidence="2" type="ORF">PMF13cell1_05321</name>
</gene>
<accession>A0A4P6M839</accession>
<comment type="cofactor">
    <cofactor evidence="1">
        <name>Mg(2+)</name>
        <dbReference type="ChEBI" id="CHEBI:18420"/>
    </cofactor>
</comment>
<keyword evidence="1" id="KW-0460">Magnesium</keyword>
<keyword evidence="1" id="KW-0479">Metal-binding</keyword>
<dbReference type="AlphaFoldDB" id="A0A4P6M839"/>
<evidence type="ECO:0008006" key="4">
    <source>
        <dbReference type="Google" id="ProtNLM"/>
    </source>
</evidence>
<dbReference type="EMBL" id="CP035945">
    <property type="protein sequence ID" value="QBE99727.1"/>
    <property type="molecule type" value="Genomic_DNA"/>
</dbReference>
<evidence type="ECO:0000256" key="1">
    <source>
        <dbReference type="PIRSR" id="PIRSR605493-1"/>
    </source>
</evidence>
<dbReference type="Pfam" id="PF03737">
    <property type="entry name" value="RraA-like"/>
    <property type="match status" value="1"/>
</dbReference>
<name>A0A4P6M839_9FIRM</name>
<dbReference type="InterPro" id="IPR036704">
    <property type="entry name" value="RraA/RraA-like_sf"/>
</dbReference>
<dbReference type="GO" id="GO:0046872">
    <property type="term" value="F:metal ion binding"/>
    <property type="evidence" value="ECO:0007669"/>
    <property type="project" value="UniProtKB-KW"/>
</dbReference>
<evidence type="ECO:0000313" key="2">
    <source>
        <dbReference type="EMBL" id="QBE99727.1"/>
    </source>
</evidence>
<protein>
    <recommendedName>
        <fullName evidence="4">RraA family protein</fullName>
    </recommendedName>
</protein>
<feature type="binding site" evidence="1">
    <location>
        <begin position="134"/>
        <end position="137"/>
    </location>
    <ligand>
        <name>substrate</name>
    </ligand>
</feature>
<feature type="binding site" evidence="1">
    <location>
        <position position="158"/>
    </location>
    <ligand>
        <name>Mg(2+)</name>
        <dbReference type="ChEBI" id="CHEBI:18420"/>
    </ligand>
</feature>
<dbReference type="RefSeq" id="WP_130182708.1">
    <property type="nucleotide sequence ID" value="NZ_CP035945.1"/>
</dbReference>
<dbReference type="SUPFAM" id="SSF89562">
    <property type="entry name" value="RraA-like"/>
    <property type="match status" value="1"/>
</dbReference>
<evidence type="ECO:0000313" key="3">
    <source>
        <dbReference type="Proteomes" id="UP000289794"/>
    </source>
</evidence>
<dbReference type="Gene3D" id="3.50.30.40">
    <property type="entry name" value="Ribonuclease E inhibitor RraA/RraA-like"/>
    <property type="match status" value="1"/>
</dbReference>
<proteinExistence type="predicted"/>
<dbReference type="InterPro" id="IPR005493">
    <property type="entry name" value="RraA/RraA-like"/>
</dbReference>
<reference evidence="2 3" key="1">
    <citation type="submission" date="2019-01" db="EMBL/GenBank/DDBJ databases">
        <title>PMF-metabolizing Aryl O-demethylase.</title>
        <authorList>
            <person name="Kim M."/>
        </authorList>
    </citation>
    <scope>NUCLEOTIDE SEQUENCE [LARGE SCALE GENOMIC DNA]</scope>
    <source>
        <strain evidence="2 3">PMF1</strain>
    </source>
</reference>